<organism evidence="1 2">
    <name type="scientific">Nosema granulosis</name>
    <dbReference type="NCBI Taxonomy" id="83296"/>
    <lineage>
        <taxon>Eukaryota</taxon>
        <taxon>Fungi</taxon>
        <taxon>Fungi incertae sedis</taxon>
        <taxon>Microsporidia</taxon>
        <taxon>Nosematidae</taxon>
        <taxon>Nosema</taxon>
    </lineage>
</organism>
<evidence type="ECO:0000313" key="1">
    <source>
        <dbReference type="EMBL" id="KAF9761843.1"/>
    </source>
</evidence>
<evidence type="ECO:0000313" key="2">
    <source>
        <dbReference type="Proteomes" id="UP000740883"/>
    </source>
</evidence>
<sequence>MAVPLDLRKRKISFFDLEKKVVIGLDRLEDVIESKIKYVKDVLDHVEVLRSFPRYFVKNPNDKKEVFCSTLEDKTSLETFLGVFGGVLAVEMLSTGWFKIIFSDIISSDLCQFCSSDKFIFFGSGVSTEINEIFRRRKLLNIQNSKFNTDVPINYNKILIGPLDVTREELYDVLNDIGEVVSLRETMSVHYFTFSFYDPDLCKSFVDVLSNNESTNKEGDIPSVRFCYQDCIILKLKGVTEGIPLACSFKNTKIVFLLNVDAAVDINSVLSQKCRGVSILSVVFYNSSDKFKGFCYGKSPSKIFIECENQASADIIYHNLGGLEIGGRTIISGFYPEYNFHIGEYE</sequence>
<comment type="caution">
    <text evidence="1">The sequence shown here is derived from an EMBL/GenBank/DDBJ whole genome shotgun (WGS) entry which is preliminary data.</text>
</comment>
<dbReference type="Proteomes" id="UP000740883">
    <property type="component" value="Unassembled WGS sequence"/>
</dbReference>
<dbReference type="EMBL" id="SBJO01000255">
    <property type="protein sequence ID" value="KAF9761843.1"/>
    <property type="molecule type" value="Genomic_DNA"/>
</dbReference>
<proteinExistence type="predicted"/>
<dbReference type="AlphaFoldDB" id="A0A9P6KXS0"/>
<keyword evidence="2" id="KW-1185">Reference proteome</keyword>
<dbReference type="OrthoDB" id="10266058at2759"/>
<protein>
    <submittedName>
        <fullName evidence="1">Uncharacterized protein</fullName>
    </submittedName>
</protein>
<name>A0A9P6KXS0_9MICR</name>
<gene>
    <name evidence="1" type="ORF">NGRA_2382</name>
</gene>
<accession>A0A9P6KXS0</accession>
<reference evidence="1 2" key="1">
    <citation type="journal article" date="2020" name="Genome Biol. Evol.">
        <title>Comparative genomics of strictly vertically transmitted, feminizing microsporidia endosymbionts of amphipod crustaceans.</title>
        <authorList>
            <person name="Cormier A."/>
            <person name="Chebbi M.A."/>
            <person name="Giraud I."/>
            <person name="Wattier R."/>
            <person name="Teixeira M."/>
            <person name="Gilbert C."/>
            <person name="Rigaud T."/>
            <person name="Cordaux R."/>
        </authorList>
    </citation>
    <scope>NUCLEOTIDE SEQUENCE [LARGE SCALE GENOMIC DNA]</scope>
    <source>
        <strain evidence="1 2">Ou3-Ou53</strain>
    </source>
</reference>